<feature type="domain" description="TonB-dependent receptor-like beta-barrel" evidence="10">
    <location>
        <begin position="448"/>
        <end position="894"/>
    </location>
</feature>
<dbReference type="InterPro" id="IPR008969">
    <property type="entry name" value="CarboxyPept-like_regulatory"/>
</dbReference>
<proteinExistence type="inferred from homology"/>
<dbReference type="Gene3D" id="2.40.170.20">
    <property type="entry name" value="TonB-dependent receptor, beta-barrel domain"/>
    <property type="match status" value="1"/>
</dbReference>
<protein>
    <submittedName>
        <fullName evidence="12">TonB-dependent receptor</fullName>
    </submittedName>
</protein>
<evidence type="ECO:0000256" key="1">
    <source>
        <dbReference type="ARBA" id="ARBA00004571"/>
    </source>
</evidence>
<keyword evidence="2 8" id="KW-0813">Transport</keyword>
<dbReference type="InterPro" id="IPR012910">
    <property type="entry name" value="Plug_dom"/>
</dbReference>
<evidence type="ECO:0000256" key="6">
    <source>
        <dbReference type="ARBA" id="ARBA00023136"/>
    </source>
</evidence>
<evidence type="ECO:0000256" key="5">
    <source>
        <dbReference type="ARBA" id="ARBA00023077"/>
    </source>
</evidence>
<dbReference type="NCBIfam" id="TIGR04056">
    <property type="entry name" value="OMP_RagA_SusC"/>
    <property type="match status" value="1"/>
</dbReference>
<keyword evidence="12" id="KW-0675">Receptor</keyword>
<dbReference type="GO" id="GO:0009279">
    <property type="term" value="C:cell outer membrane"/>
    <property type="evidence" value="ECO:0007669"/>
    <property type="project" value="UniProtKB-SubCell"/>
</dbReference>
<dbReference type="Proteomes" id="UP000271925">
    <property type="component" value="Unassembled WGS sequence"/>
</dbReference>
<dbReference type="Pfam" id="PF07715">
    <property type="entry name" value="Plug"/>
    <property type="match status" value="1"/>
</dbReference>
<dbReference type="AlphaFoldDB" id="A0A3P1BAQ2"/>
<dbReference type="SUPFAM" id="SSF49464">
    <property type="entry name" value="Carboxypeptidase regulatory domain-like"/>
    <property type="match status" value="1"/>
</dbReference>
<keyword evidence="3 8" id="KW-1134">Transmembrane beta strand</keyword>
<evidence type="ECO:0000256" key="2">
    <source>
        <dbReference type="ARBA" id="ARBA00022448"/>
    </source>
</evidence>
<dbReference type="FunFam" id="2.170.130.10:FF:000008">
    <property type="entry name" value="SusC/RagA family TonB-linked outer membrane protein"/>
    <property type="match status" value="1"/>
</dbReference>
<evidence type="ECO:0000313" key="13">
    <source>
        <dbReference type="Proteomes" id="UP000271925"/>
    </source>
</evidence>
<sequence>MNKLSHYQSRAWLLGLVWLLTVSQLLGQTTHTVTGQVSDEIGQPLPGVTVLVKNPATADRNNGTTTDAKGAYRLAVPAGSATLVVSYLGYTSQEIAINNRSVIDVQLAPDTKALNEVVVIGYGTQQKKDLTGAVASVTAKDIQRLPVSGLDQALQGQVPGLQISSTSGAPGGNTNILVRGIGSVSGGNEPLFVVDGFPINNSGVGNPLNTINPGDIESIEILKDASATAIYGSRGSNGVVIVSTKRGKSGKAQITVDAYTGVQEPARLLKMMNSRQFAEFVIEGHNNGWLDNGGPTAKITDPNSVRSTSYRIPEEWQNLNNLPAIDTDWQKVIFRTAPIQNYQISAVGGNDKLRYSMSGGYFNQKGILISSGFQRYSARINLDGQLSPRLKVSMNLAPTYTATDNVPSTGHYGDFNVVAEALSMPPLIPVYNPDGTYGNTNALTNVGMGAIPNPVQTGNEYKSANSQFRVLGNLFGEYEIMSGLKLKVSVGTDFNYYTTNTFKPSTLSSSASVSPATASIVNTSDVNWLNENTINYRRTFGAHAIDALAGFTIQKSTTTETTTRATNFADDLLQNINGGQITGGGYSIGQWSLFSYLGRVNYAYNDRYLVTATIRADGSSRFGSANRWGTFPSFSVGWRLSEEPFLKDLKLFDDFKIRAGYGFSGNNAIGNYRYLGLLSATNYVLGNTQVPGLSQNSFTNNNLGWETSKQVDIGLDLAFFNGRLQFTGDYYNRRNTDMLLNKAIPSVTGYTSAWVNIGELENKGVELALSGKPLATRDFQWTSSFNITFNRNKVLRLGTDGEQLFSDGGRGDVSITQVGQPIGSFYGHQVEGIFMTQEQLSSHAKQTGAKLGDFMYKDIDGNGVISDADRTILGNPQARAFYGFNNTFTYKNWSLNILMNGVQGKDVFWAGAVFVRGYHGVQNNLAEVIDNYYKSPDQPGDGNSPRIIRGALNNNLRYSSFFNFDGSYLRIRNVTLNYNLPSNLAKRIGMQGGRIYLTSNNLYTFTKYPGYDPEISNSGDNMLASGIDYLGYPPARSYTLGLSLTF</sequence>
<evidence type="ECO:0000256" key="8">
    <source>
        <dbReference type="PROSITE-ProRule" id="PRU01360"/>
    </source>
</evidence>
<dbReference type="InterPro" id="IPR000531">
    <property type="entry name" value="Beta-barrel_TonB"/>
</dbReference>
<dbReference type="Pfam" id="PF00593">
    <property type="entry name" value="TonB_dep_Rec_b-barrel"/>
    <property type="match status" value="1"/>
</dbReference>
<dbReference type="Gene3D" id="2.60.40.1120">
    <property type="entry name" value="Carboxypeptidase-like, regulatory domain"/>
    <property type="match status" value="1"/>
</dbReference>
<evidence type="ECO:0000256" key="3">
    <source>
        <dbReference type="ARBA" id="ARBA00022452"/>
    </source>
</evidence>
<dbReference type="RefSeq" id="WP_124879319.1">
    <property type="nucleotide sequence ID" value="NZ_RQJO01000016.1"/>
</dbReference>
<organism evidence="12 13">
    <name type="scientific">Larkinella rosea</name>
    <dbReference type="NCBI Taxonomy" id="2025312"/>
    <lineage>
        <taxon>Bacteria</taxon>
        <taxon>Pseudomonadati</taxon>
        <taxon>Bacteroidota</taxon>
        <taxon>Cytophagia</taxon>
        <taxon>Cytophagales</taxon>
        <taxon>Spirosomataceae</taxon>
        <taxon>Larkinella</taxon>
    </lineage>
</organism>
<dbReference type="InterPro" id="IPR036942">
    <property type="entry name" value="Beta-barrel_TonB_sf"/>
</dbReference>
<keyword evidence="5 9" id="KW-0798">TonB box</keyword>
<keyword evidence="4 8" id="KW-0812">Transmembrane</keyword>
<accession>A0A3P1BAQ2</accession>
<dbReference type="Gene3D" id="2.170.130.10">
    <property type="entry name" value="TonB-dependent receptor, plug domain"/>
    <property type="match status" value="1"/>
</dbReference>
<dbReference type="InterPro" id="IPR039426">
    <property type="entry name" value="TonB-dep_rcpt-like"/>
</dbReference>
<dbReference type="NCBIfam" id="TIGR04057">
    <property type="entry name" value="SusC_RagA_signa"/>
    <property type="match status" value="1"/>
</dbReference>
<evidence type="ECO:0000256" key="7">
    <source>
        <dbReference type="ARBA" id="ARBA00023237"/>
    </source>
</evidence>
<dbReference type="InterPro" id="IPR023996">
    <property type="entry name" value="TonB-dep_OMP_SusC/RagA"/>
</dbReference>
<evidence type="ECO:0000259" key="11">
    <source>
        <dbReference type="Pfam" id="PF07715"/>
    </source>
</evidence>
<dbReference type="PROSITE" id="PS52016">
    <property type="entry name" value="TONB_DEPENDENT_REC_3"/>
    <property type="match status" value="1"/>
</dbReference>
<comment type="subcellular location">
    <subcellularLocation>
        <location evidence="1 8">Cell outer membrane</location>
        <topology evidence="1 8">Multi-pass membrane protein</topology>
    </subcellularLocation>
</comment>
<dbReference type="SUPFAM" id="SSF56935">
    <property type="entry name" value="Porins"/>
    <property type="match status" value="1"/>
</dbReference>
<dbReference type="Pfam" id="PF13715">
    <property type="entry name" value="CarbopepD_reg_2"/>
    <property type="match status" value="1"/>
</dbReference>
<keyword evidence="7 8" id="KW-0998">Cell outer membrane</keyword>
<comment type="similarity">
    <text evidence="8 9">Belongs to the TonB-dependent receptor family.</text>
</comment>
<feature type="domain" description="TonB-dependent receptor plug" evidence="11">
    <location>
        <begin position="127"/>
        <end position="239"/>
    </location>
</feature>
<dbReference type="EMBL" id="RQJO01000016">
    <property type="protein sequence ID" value="RRA98079.1"/>
    <property type="molecule type" value="Genomic_DNA"/>
</dbReference>
<name>A0A3P1BAQ2_9BACT</name>
<gene>
    <name evidence="12" type="ORF">EHT25_30905</name>
</gene>
<keyword evidence="13" id="KW-1185">Reference proteome</keyword>
<evidence type="ECO:0000259" key="10">
    <source>
        <dbReference type="Pfam" id="PF00593"/>
    </source>
</evidence>
<evidence type="ECO:0000313" key="12">
    <source>
        <dbReference type="EMBL" id="RRA98079.1"/>
    </source>
</evidence>
<dbReference type="InterPro" id="IPR023997">
    <property type="entry name" value="TonB-dep_OMP_SusC/RagA_CS"/>
</dbReference>
<reference evidence="12 13" key="1">
    <citation type="submission" date="2018-11" db="EMBL/GenBank/DDBJ databases">
        <authorList>
            <person name="Zhou Z."/>
            <person name="Wang G."/>
        </authorList>
    </citation>
    <scope>NUCLEOTIDE SEQUENCE [LARGE SCALE GENOMIC DNA]</scope>
    <source>
        <strain evidence="12 13">KCTC52004</strain>
    </source>
</reference>
<evidence type="ECO:0000256" key="4">
    <source>
        <dbReference type="ARBA" id="ARBA00022692"/>
    </source>
</evidence>
<comment type="caution">
    <text evidence="12">The sequence shown here is derived from an EMBL/GenBank/DDBJ whole genome shotgun (WGS) entry which is preliminary data.</text>
</comment>
<dbReference type="OrthoDB" id="9768177at2"/>
<evidence type="ECO:0000256" key="9">
    <source>
        <dbReference type="RuleBase" id="RU003357"/>
    </source>
</evidence>
<keyword evidence="6 8" id="KW-0472">Membrane</keyword>
<dbReference type="InterPro" id="IPR037066">
    <property type="entry name" value="Plug_dom_sf"/>
</dbReference>